<dbReference type="SUPFAM" id="SSF75217">
    <property type="entry name" value="alpha/beta knot"/>
    <property type="match status" value="1"/>
</dbReference>
<dbReference type="Proteomes" id="UP000000492">
    <property type="component" value="Chromosome"/>
</dbReference>
<dbReference type="InterPro" id="IPR029026">
    <property type="entry name" value="tRNA_m1G_MTases_N"/>
</dbReference>
<evidence type="ECO:0000313" key="6">
    <source>
        <dbReference type="Proteomes" id="UP000000492"/>
    </source>
</evidence>
<dbReference type="AlphaFoldDB" id="F8DXF0"/>
<dbReference type="CDD" id="cd18095">
    <property type="entry name" value="SpoU-like_rRNA-MTase"/>
    <property type="match status" value="1"/>
</dbReference>
<dbReference type="InterPro" id="IPR051259">
    <property type="entry name" value="rRNA_Methyltransferase"/>
</dbReference>
<sequence length="304" mass="32890">MTSSWFNPQLVEDPADPRLDDVRDLNSSDSRPDLPGGKGLVIAEGTLVVPRLLASRYPVRSIVGFRPKLDALAEQLQAEGFFTSDAHRPPEYQPPQVFEVSREVLREVAGFDMHRGLVAAANRVAERGVEEVLDLVEATNDGAKVVAVLEGVGDHENIGAMFRNAAGLGVDAVLFGAATADPLYRRSVRVSMGHVLRTPFARLEGKTTTWQRSLEQLRRRGYTVIALTPNTEETLMSAVALAQRRAEAEQRESRIAIMVGAEGPGLTEHAMRAADIRAAIPMASGTDSLNVATAAAIGFYAARH</sequence>
<feature type="compositionally biased region" description="Basic and acidic residues" evidence="3">
    <location>
        <begin position="15"/>
        <end position="32"/>
    </location>
</feature>
<dbReference type="PANTHER" id="PTHR43191:SF12">
    <property type="entry name" value="RRNA METHYLASE"/>
    <property type="match status" value="1"/>
</dbReference>
<dbReference type="GO" id="GO:0032259">
    <property type="term" value="P:methylation"/>
    <property type="evidence" value="ECO:0007669"/>
    <property type="project" value="UniProtKB-KW"/>
</dbReference>
<dbReference type="GO" id="GO:0003723">
    <property type="term" value="F:RNA binding"/>
    <property type="evidence" value="ECO:0007669"/>
    <property type="project" value="InterPro"/>
</dbReference>
<keyword evidence="2 5" id="KW-0808">Transferase</keyword>
<evidence type="ECO:0000313" key="5">
    <source>
        <dbReference type="EMBL" id="AEI08695.1"/>
    </source>
</evidence>
<dbReference type="KEGG" id="crd:CRES_0332"/>
<dbReference type="Gene3D" id="3.40.1280.10">
    <property type="match status" value="1"/>
</dbReference>
<dbReference type="Pfam" id="PF00588">
    <property type="entry name" value="SpoU_methylase"/>
    <property type="match status" value="1"/>
</dbReference>
<organism evidence="5 6">
    <name type="scientific">Corynebacterium resistens (strain DSM 45100 / JCM 12819 / GTC 2026 / SICGH 158)</name>
    <dbReference type="NCBI Taxonomy" id="662755"/>
    <lineage>
        <taxon>Bacteria</taxon>
        <taxon>Bacillati</taxon>
        <taxon>Actinomycetota</taxon>
        <taxon>Actinomycetes</taxon>
        <taxon>Mycobacteriales</taxon>
        <taxon>Corynebacteriaceae</taxon>
        <taxon>Corynebacterium</taxon>
    </lineage>
</organism>
<dbReference type="InterPro" id="IPR029028">
    <property type="entry name" value="Alpha/beta_knot_MTases"/>
</dbReference>
<accession>F8DXF0</accession>
<protein>
    <submittedName>
        <fullName evidence="5">rRNA methyltransferase</fullName>
        <ecNumber evidence="5">2.1.1.-</ecNumber>
    </submittedName>
</protein>
<evidence type="ECO:0000256" key="2">
    <source>
        <dbReference type="ARBA" id="ARBA00022679"/>
    </source>
</evidence>
<dbReference type="PANTHER" id="PTHR43191">
    <property type="entry name" value="RRNA METHYLTRANSFERASE 3"/>
    <property type="match status" value="1"/>
</dbReference>
<dbReference type="EC" id="2.1.1.-" evidence="5"/>
<keyword evidence="6" id="KW-1185">Reference proteome</keyword>
<dbReference type="GO" id="GO:0008173">
    <property type="term" value="F:RNA methyltransferase activity"/>
    <property type="evidence" value="ECO:0007669"/>
    <property type="project" value="InterPro"/>
</dbReference>
<dbReference type="OrthoDB" id="3190829at2"/>
<evidence type="ECO:0000259" key="4">
    <source>
        <dbReference type="Pfam" id="PF00588"/>
    </source>
</evidence>
<dbReference type="eggNOG" id="COG0566">
    <property type="taxonomic scope" value="Bacteria"/>
</dbReference>
<dbReference type="EMBL" id="CP002857">
    <property type="protein sequence ID" value="AEI08695.1"/>
    <property type="molecule type" value="Genomic_DNA"/>
</dbReference>
<dbReference type="STRING" id="662755.CRES_0332"/>
<dbReference type="GO" id="GO:0006396">
    <property type="term" value="P:RNA processing"/>
    <property type="evidence" value="ECO:0007669"/>
    <property type="project" value="InterPro"/>
</dbReference>
<dbReference type="InterPro" id="IPR029064">
    <property type="entry name" value="Ribosomal_eL30-like_sf"/>
</dbReference>
<dbReference type="RefSeq" id="WP_013887721.1">
    <property type="nucleotide sequence ID" value="NC_015673.1"/>
</dbReference>
<dbReference type="SUPFAM" id="SSF55315">
    <property type="entry name" value="L30e-like"/>
    <property type="match status" value="1"/>
</dbReference>
<dbReference type="HOGENOM" id="CLU_021322_3_3_11"/>
<name>F8DXF0_CORRG</name>
<feature type="domain" description="tRNA/rRNA methyltransferase SpoU type" evidence="4">
    <location>
        <begin position="145"/>
        <end position="300"/>
    </location>
</feature>
<feature type="region of interest" description="Disordered" evidence="3">
    <location>
        <begin position="1"/>
        <end position="37"/>
    </location>
</feature>
<evidence type="ECO:0000256" key="1">
    <source>
        <dbReference type="ARBA" id="ARBA00022603"/>
    </source>
</evidence>
<reference evidence="5 6" key="1">
    <citation type="journal article" date="2012" name="BMC Genomics">
        <title>Complete genome sequence, lifestyle, and multi-drug resistance of the human pathogen Corynebacterium resistens DSM 45100 isolated from blood samples of a leukemia patient.</title>
        <authorList>
            <person name="Schroder J."/>
            <person name="Maus I."/>
            <person name="Meyer K."/>
            <person name="Wordemann S."/>
            <person name="Blom J."/>
            <person name="Jaenicke S."/>
            <person name="Schneider J."/>
            <person name="Trost E."/>
            <person name="Tauch A."/>
        </authorList>
    </citation>
    <scope>NUCLEOTIDE SEQUENCE [LARGE SCALE GENOMIC DNA]</scope>
    <source>
        <strain evidence="6">DSM 45100 / JCM 12819 / CCUG 50093 / GTC 2026 / SICGH 158</strain>
    </source>
</reference>
<proteinExistence type="predicted"/>
<dbReference type="InterPro" id="IPR001537">
    <property type="entry name" value="SpoU_MeTrfase"/>
</dbReference>
<keyword evidence="1 5" id="KW-0489">Methyltransferase</keyword>
<gene>
    <name evidence="5" type="ordered locus">CRES_0332</name>
</gene>
<evidence type="ECO:0000256" key="3">
    <source>
        <dbReference type="SAM" id="MobiDB-lite"/>
    </source>
</evidence>